<dbReference type="OrthoDB" id="5985073at2759"/>
<dbReference type="Gene3D" id="3.10.350.10">
    <property type="entry name" value="LysM domain"/>
    <property type="match status" value="1"/>
</dbReference>
<dbReference type="SMART" id="SM00257">
    <property type="entry name" value="LysM"/>
    <property type="match status" value="1"/>
</dbReference>
<evidence type="ECO:0000259" key="1">
    <source>
        <dbReference type="PROSITE" id="PS51782"/>
    </source>
</evidence>
<evidence type="ECO:0000313" key="2">
    <source>
        <dbReference type="EMBL" id="OXV08019.1"/>
    </source>
</evidence>
<dbReference type="InterPro" id="IPR036779">
    <property type="entry name" value="LysM_dom_sf"/>
</dbReference>
<dbReference type="Proteomes" id="UP000243515">
    <property type="component" value="Unassembled WGS sequence"/>
</dbReference>
<dbReference type="InterPro" id="IPR018392">
    <property type="entry name" value="LysM"/>
</dbReference>
<keyword evidence="3" id="KW-1185">Reference proteome</keyword>
<comment type="caution">
    <text evidence="2">The sequence shown here is derived from an EMBL/GenBank/DDBJ whole genome shotgun (WGS) entry which is preliminary data.</text>
</comment>
<sequence length="130" mass="13563">MASPRTATSQPSTVRVLCLTSFLRNRQGTAFSGYDTNAAQAWASIQSTCGISYPTDVQPAAASPTSLPGCANSSYTASCLSGNTYTVASGDDCQKIAHNNNVATGTLKIINQILPDCTDIEVGQVLCLPR</sequence>
<evidence type="ECO:0000313" key="3">
    <source>
        <dbReference type="Proteomes" id="UP000243515"/>
    </source>
</evidence>
<organism evidence="2 3">
    <name type="scientific">Elaphomyces granulatus</name>
    <dbReference type="NCBI Taxonomy" id="519963"/>
    <lineage>
        <taxon>Eukaryota</taxon>
        <taxon>Fungi</taxon>
        <taxon>Dikarya</taxon>
        <taxon>Ascomycota</taxon>
        <taxon>Pezizomycotina</taxon>
        <taxon>Eurotiomycetes</taxon>
        <taxon>Eurotiomycetidae</taxon>
        <taxon>Eurotiales</taxon>
        <taxon>Elaphomycetaceae</taxon>
        <taxon>Elaphomyces</taxon>
    </lineage>
</organism>
<dbReference type="AlphaFoldDB" id="A0A232LV58"/>
<dbReference type="PROSITE" id="PS51782">
    <property type="entry name" value="LYSM"/>
    <property type="match status" value="1"/>
</dbReference>
<name>A0A232LV58_9EURO</name>
<dbReference type="SUPFAM" id="SSF54106">
    <property type="entry name" value="LysM domain"/>
    <property type="match status" value="1"/>
</dbReference>
<feature type="domain" description="LysM" evidence="1">
    <location>
        <begin position="83"/>
        <end position="128"/>
    </location>
</feature>
<dbReference type="EMBL" id="NPHW01004369">
    <property type="protein sequence ID" value="OXV08019.1"/>
    <property type="molecule type" value="Genomic_DNA"/>
</dbReference>
<accession>A0A232LV58</accession>
<protein>
    <recommendedName>
        <fullName evidence="1">LysM domain-containing protein</fullName>
    </recommendedName>
</protein>
<gene>
    <name evidence="2" type="ORF">Egran_04219</name>
</gene>
<proteinExistence type="predicted"/>
<dbReference type="Pfam" id="PF01476">
    <property type="entry name" value="LysM"/>
    <property type="match status" value="1"/>
</dbReference>
<dbReference type="CDD" id="cd00118">
    <property type="entry name" value="LysM"/>
    <property type="match status" value="1"/>
</dbReference>
<reference evidence="2 3" key="1">
    <citation type="journal article" date="2015" name="Environ. Microbiol.">
        <title>Metagenome sequence of Elaphomyces granulatus from sporocarp tissue reveals Ascomycota ectomycorrhizal fingerprints of genome expansion and a Proteobacteria-rich microbiome.</title>
        <authorList>
            <person name="Quandt C.A."/>
            <person name="Kohler A."/>
            <person name="Hesse C.N."/>
            <person name="Sharpton T.J."/>
            <person name="Martin F."/>
            <person name="Spatafora J.W."/>
        </authorList>
    </citation>
    <scope>NUCLEOTIDE SEQUENCE [LARGE SCALE GENOMIC DNA]</scope>
    <source>
        <strain evidence="2 3">OSC145934</strain>
    </source>
</reference>